<evidence type="ECO:0000256" key="5">
    <source>
        <dbReference type="ARBA" id="ARBA00023163"/>
    </source>
</evidence>
<evidence type="ECO:0000256" key="1">
    <source>
        <dbReference type="ARBA" id="ARBA00004123"/>
    </source>
</evidence>
<dbReference type="InterPro" id="IPR049624">
    <property type="entry name" value="FOXN1_4"/>
</dbReference>
<dbReference type="GeneTree" id="ENSGT00940000158984"/>
<dbReference type="Proteomes" id="UP000694557">
    <property type="component" value="Unassembled WGS sequence"/>
</dbReference>
<evidence type="ECO:0000313" key="9">
    <source>
        <dbReference type="Ensembl" id="ENSOKIP00005003409.1"/>
    </source>
</evidence>
<dbReference type="SMART" id="SM00339">
    <property type="entry name" value="FH"/>
    <property type="match status" value="1"/>
</dbReference>
<reference evidence="9" key="1">
    <citation type="submission" date="2025-08" db="UniProtKB">
        <authorList>
            <consortium name="Ensembl"/>
        </authorList>
    </citation>
    <scope>IDENTIFICATION</scope>
</reference>
<feature type="domain" description="Fork-head" evidence="8">
    <location>
        <begin position="143"/>
        <end position="241"/>
    </location>
</feature>
<dbReference type="Ensembl" id="ENSOKIT00005003579.1">
    <property type="protein sequence ID" value="ENSOKIP00005003409.1"/>
    <property type="gene ID" value="ENSOKIG00005001551.1"/>
</dbReference>
<dbReference type="GO" id="GO:0000976">
    <property type="term" value="F:transcription cis-regulatory region binding"/>
    <property type="evidence" value="ECO:0007669"/>
    <property type="project" value="TreeGrafter"/>
</dbReference>
<dbReference type="PROSITE" id="PS00658">
    <property type="entry name" value="FORK_HEAD_2"/>
    <property type="match status" value="1"/>
</dbReference>
<dbReference type="InterPro" id="IPR036388">
    <property type="entry name" value="WH-like_DNA-bd_sf"/>
</dbReference>
<proteinExistence type="predicted"/>
<comment type="subcellular location">
    <subcellularLocation>
        <location evidence="1 7">Nucleus</location>
    </subcellularLocation>
</comment>
<organism evidence="9 10">
    <name type="scientific">Oncorhynchus kisutch</name>
    <name type="common">Coho salmon</name>
    <name type="synonym">Salmo kisutch</name>
    <dbReference type="NCBI Taxonomy" id="8019"/>
    <lineage>
        <taxon>Eukaryota</taxon>
        <taxon>Metazoa</taxon>
        <taxon>Chordata</taxon>
        <taxon>Craniata</taxon>
        <taxon>Vertebrata</taxon>
        <taxon>Euteleostomi</taxon>
        <taxon>Actinopterygii</taxon>
        <taxon>Neopterygii</taxon>
        <taxon>Teleostei</taxon>
        <taxon>Protacanthopterygii</taxon>
        <taxon>Salmoniformes</taxon>
        <taxon>Salmonidae</taxon>
        <taxon>Salmoninae</taxon>
        <taxon>Oncorhynchus</taxon>
    </lineage>
</organism>
<feature type="DNA-binding region" description="Fork-head" evidence="7">
    <location>
        <begin position="143"/>
        <end position="241"/>
    </location>
</feature>
<gene>
    <name evidence="9" type="primary">FOXN4</name>
</gene>
<dbReference type="InterPro" id="IPR001766">
    <property type="entry name" value="Fork_head_dom"/>
</dbReference>
<evidence type="ECO:0000256" key="2">
    <source>
        <dbReference type="ARBA" id="ARBA00022473"/>
    </source>
</evidence>
<reference evidence="9" key="2">
    <citation type="submission" date="2025-09" db="UniProtKB">
        <authorList>
            <consortium name="Ensembl"/>
        </authorList>
    </citation>
    <scope>IDENTIFICATION</scope>
</reference>
<dbReference type="PRINTS" id="PR00053">
    <property type="entry name" value="FORKHEAD"/>
</dbReference>
<dbReference type="GO" id="GO:0005634">
    <property type="term" value="C:nucleus"/>
    <property type="evidence" value="ECO:0007669"/>
    <property type="project" value="UniProtKB-SubCell"/>
</dbReference>
<dbReference type="PANTHER" id="PTHR46721">
    <property type="entry name" value="FORKHEAD BOX PROTEIN N1"/>
    <property type="match status" value="1"/>
</dbReference>
<sequence>DKNVEQLLCLSIRLLTTELSQQSEELPGDLQSLSWLTTVDVHRLQQMATGRLAFNNTEPQSSPLELHPGSDQHRNMNTSDAYSISLYLSITLYLTIINHSPSSLYNSPSYHSQNLYEQQAAGMSITNPHSNQDLLQEPNSFPKPIYSYSCLIAMALKNSRTGSLPVSEIYGFMKEHFPYFKTAPDGWKNSVRHNLSLNKCFQKEENKQGGSSSTRKGCLWALNPAKINKMEEEMQKWKRKDLTAIRRSMANPDELDRLITDRPDGCRRNPCDPRMTCLPSSPCGSPLSGLLQTSLPFHLQAQNPTLLGDPSSPVPARTPPLHSVPDYSHTPFIQQQPYRQANSHSLSILHPDVTADVDALDPSIMEFAGSLWEGVREEGFSLESMFNHSPLCLSDSELPGPTTGQPLVDLQVSGLYTTLDPAPAVPFQYITTTEAGGQAAALL</sequence>
<evidence type="ECO:0000313" key="10">
    <source>
        <dbReference type="Proteomes" id="UP000694557"/>
    </source>
</evidence>
<keyword evidence="5" id="KW-0804">Transcription</keyword>
<keyword evidence="10" id="KW-1185">Reference proteome</keyword>
<dbReference type="SUPFAM" id="SSF46785">
    <property type="entry name" value="Winged helix' DNA-binding domain"/>
    <property type="match status" value="1"/>
</dbReference>
<dbReference type="InterPro" id="IPR036390">
    <property type="entry name" value="WH_DNA-bd_sf"/>
</dbReference>
<keyword evidence="4 7" id="KW-0238">DNA-binding</keyword>
<keyword evidence="2" id="KW-0217">Developmental protein</keyword>
<evidence type="ECO:0000256" key="6">
    <source>
        <dbReference type="ARBA" id="ARBA00023242"/>
    </source>
</evidence>
<dbReference type="FunFam" id="1.10.10.10:FF:000122">
    <property type="entry name" value="Forkhead box protein N1"/>
    <property type="match status" value="1"/>
</dbReference>
<dbReference type="PANTHER" id="PTHR46721:SF2">
    <property type="entry name" value="FORKHEAD BOX PROTEIN N4"/>
    <property type="match status" value="1"/>
</dbReference>
<protein>
    <submittedName>
        <fullName evidence="9">Forkhead box N4</fullName>
    </submittedName>
</protein>
<dbReference type="InterPro" id="IPR030456">
    <property type="entry name" value="TF_fork_head_CS_2"/>
</dbReference>
<dbReference type="Pfam" id="PF00250">
    <property type="entry name" value="Forkhead"/>
    <property type="match status" value="1"/>
</dbReference>
<name>A0A8C7F056_ONCKI</name>
<dbReference type="AlphaFoldDB" id="A0A8C7F056"/>
<evidence type="ECO:0000256" key="7">
    <source>
        <dbReference type="PROSITE-ProRule" id="PRU00089"/>
    </source>
</evidence>
<dbReference type="PROSITE" id="PS50039">
    <property type="entry name" value="FORK_HEAD_3"/>
    <property type="match status" value="1"/>
</dbReference>
<keyword evidence="3" id="KW-0805">Transcription regulation</keyword>
<evidence type="ECO:0000256" key="3">
    <source>
        <dbReference type="ARBA" id="ARBA00023015"/>
    </source>
</evidence>
<evidence type="ECO:0000259" key="8">
    <source>
        <dbReference type="PROSITE" id="PS50039"/>
    </source>
</evidence>
<dbReference type="GO" id="GO:0000981">
    <property type="term" value="F:DNA-binding transcription factor activity, RNA polymerase II-specific"/>
    <property type="evidence" value="ECO:0007669"/>
    <property type="project" value="TreeGrafter"/>
</dbReference>
<keyword evidence="6 7" id="KW-0539">Nucleus</keyword>
<accession>A0A8C7F056</accession>
<evidence type="ECO:0000256" key="4">
    <source>
        <dbReference type="ARBA" id="ARBA00023125"/>
    </source>
</evidence>
<dbReference type="Gene3D" id="1.10.10.10">
    <property type="entry name" value="Winged helix-like DNA-binding domain superfamily/Winged helix DNA-binding domain"/>
    <property type="match status" value="1"/>
</dbReference>